<dbReference type="EMBL" id="JBFTWV010000164">
    <property type="protein sequence ID" value="KAL2784844.1"/>
    <property type="molecule type" value="Genomic_DNA"/>
</dbReference>
<accession>A0ABR4FNQ7</accession>
<comment type="caution">
    <text evidence="1">The sequence shown here is derived from an EMBL/GenBank/DDBJ whole genome shotgun (WGS) entry which is preliminary data.</text>
</comment>
<proteinExistence type="predicted"/>
<gene>
    <name evidence="1" type="ORF">BJX66DRAFT_75391</name>
</gene>
<keyword evidence="2" id="KW-1185">Reference proteome</keyword>
<evidence type="ECO:0000313" key="2">
    <source>
        <dbReference type="Proteomes" id="UP001610563"/>
    </source>
</evidence>
<name>A0ABR4FNQ7_9EURO</name>
<sequence length="169" mass="18718">MRSRAVLEISQIDSQLAFLVLSCPHHAPVQFQFQFSSLFSLLESLIRGSRLSIAHAYTTCIAFVSFFFLSTISPSSIALSNTAIHLQITRRRPINRNSPSPSSLLPAAELLLLLLLHRSGHQSMPPNPPPARTIVHTLASLGCYCILDGELHVYHLDYRLLRLLSCSAA</sequence>
<reference evidence="1 2" key="1">
    <citation type="submission" date="2024-07" db="EMBL/GenBank/DDBJ databases">
        <title>Section-level genome sequencing and comparative genomics of Aspergillus sections Usti and Cavernicolus.</title>
        <authorList>
            <consortium name="Lawrence Berkeley National Laboratory"/>
            <person name="Nybo J.L."/>
            <person name="Vesth T.C."/>
            <person name="Theobald S."/>
            <person name="Frisvad J.C."/>
            <person name="Larsen T.O."/>
            <person name="Kjaerboelling I."/>
            <person name="Rothschild-Mancinelli K."/>
            <person name="Lyhne E.K."/>
            <person name="Kogle M.E."/>
            <person name="Barry K."/>
            <person name="Clum A."/>
            <person name="Na H."/>
            <person name="Ledsgaard L."/>
            <person name="Lin J."/>
            <person name="Lipzen A."/>
            <person name="Kuo A."/>
            <person name="Riley R."/>
            <person name="Mondo S."/>
            <person name="Labutti K."/>
            <person name="Haridas S."/>
            <person name="Pangalinan J."/>
            <person name="Salamov A.A."/>
            <person name="Simmons B.A."/>
            <person name="Magnuson J.K."/>
            <person name="Chen J."/>
            <person name="Drula E."/>
            <person name="Henrissat B."/>
            <person name="Wiebenga A."/>
            <person name="Lubbers R.J."/>
            <person name="Gomes A.C."/>
            <person name="Makela M.R."/>
            <person name="Stajich J."/>
            <person name="Grigoriev I.V."/>
            <person name="Mortensen U.H."/>
            <person name="De Vries R.P."/>
            <person name="Baker S.E."/>
            <person name="Andersen M.R."/>
        </authorList>
    </citation>
    <scope>NUCLEOTIDE SEQUENCE [LARGE SCALE GENOMIC DNA]</scope>
    <source>
        <strain evidence="1 2">CBS 209.92</strain>
    </source>
</reference>
<organism evidence="1 2">
    <name type="scientific">Aspergillus keveii</name>
    <dbReference type="NCBI Taxonomy" id="714993"/>
    <lineage>
        <taxon>Eukaryota</taxon>
        <taxon>Fungi</taxon>
        <taxon>Dikarya</taxon>
        <taxon>Ascomycota</taxon>
        <taxon>Pezizomycotina</taxon>
        <taxon>Eurotiomycetes</taxon>
        <taxon>Eurotiomycetidae</taxon>
        <taxon>Eurotiales</taxon>
        <taxon>Aspergillaceae</taxon>
        <taxon>Aspergillus</taxon>
        <taxon>Aspergillus subgen. Nidulantes</taxon>
    </lineage>
</organism>
<protein>
    <submittedName>
        <fullName evidence="1">Uncharacterized protein</fullName>
    </submittedName>
</protein>
<evidence type="ECO:0000313" key="1">
    <source>
        <dbReference type="EMBL" id="KAL2784844.1"/>
    </source>
</evidence>
<dbReference type="Proteomes" id="UP001610563">
    <property type="component" value="Unassembled WGS sequence"/>
</dbReference>